<dbReference type="SUPFAM" id="SSF47384">
    <property type="entry name" value="Homodimeric domain of signal transducing histidine kinase"/>
    <property type="match status" value="1"/>
</dbReference>
<dbReference type="SMART" id="SM00388">
    <property type="entry name" value="HisKA"/>
    <property type="match status" value="1"/>
</dbReference>
<feature type="transmembrane region" description="Helical" evidence="13">
    <location>
        <begin position="336"/>
        <end position="359"/>
    </location>
</feature>
<feature type="transmembrane region" description="Helical" evidence="13">
    <location>
        <begin position="165"/>
        <end position="182"/>
    </location>
</feature>
<keyword evidence="16" id="KW-1185">Reference proteome</keyword>
<feature type="transmembrane region" description="Helical" evidence="13">
    <location>
        <begin position="448"/>
        <end position="466"/>
    </location>
</feature>
<dbReference type="KEGG" id="gai:IMCC3135_15185"/>
<evidence type="ECO:0000256" key="11">
    <source>
        <dbReference type="ARBA" id="ARBA00023136"/>
    </source>
</evidence>
<dbReference type="EC" id="2.7.13.3" evidence="4"/>
<organism evidence="15 16">
    <name type="scientific">Granulosicoccus antarcticus IMCC3135</name>
    <dbReference type="NCBI Taxonomy" id="1192854"/>
    <lineage>
        <taxon>Bacteria</taxon>
        <taxon>Pseudomonadati</taxon>
        <taxon>Pseudomonadota</taxon>
        <taxon>Gammaproteobacteria</taxon>
        <taxon>Chromatiales</taxon>
        <taxon>Granulosicoccaceae</taxon>
        <taxon>Granulosicoccus</taxon>
    </lineage>
</organism>
<feature type="coiled-coil region" evidence="12">
    <location>
        <begin position="654"/>
        <end position="695"/>
    </location>
</feature>
<evidence type="ECO:0000256" key="12">
    <source>
        <dbReference type="SAM" id="Coils"/>
    </source>
</evidence>
<dbReference type="CDD" id="cd00075">
    <property type="entry name" value="HATPase"/>
    <property type="match status" value="1"/>
</dbReference>
<feature type="transmembrane region" description="Helical" evidence="13">
    <location>
        <begin position="250"/>
        <end position="267"/>
    </location>
</feature>
<dbReference type="InterPro" id="IPR004358">
    <property type="entry name" value="Sig_transdc_His_kin-like_C"/>
</dbReference>
<dbReference type="InterPro" id="IPR036097">
    <property type="entry name" value="HisK_dim/P_sf"/>
</dbReference>
<dbReference type="InterPro" id="IPR003661">
    <property type="entry name" value="HisK_dim/P_dom"/>
</dbReference>
<dbReference type="CDD" id="cd10322">
    <property type="entry name" value="SLC5sbd"/>
    <property type="match status" value="1"/>
</dbReference>
<dbReference type="RefSeq" id="WP_088918362.1">
    <property type="nucleotide sequence ID" value="NZ_CP018632.1"/>
</dbReference>
<name>A0A2Z2NSW9_9GAMM</name>
<evidence type="ECO:0000256" key="4">
    <source>
        <dbReference type="ARBA" id="ARBA00012438"/>
    </source>
</evidence>
<dbReference type="SMART" id="SM00387">
    <property type="entry name" value="HATPase_c"/>
    <property type="match status" value="1"/>
</dbReference>
<proteinExistence type="inferred from homology"/>
<evidence type="ECO:0000256" key="7">
    <source>
        <dbReference type="ARBA" id="ARBA00022692"/>
    </source>
</evidence>
<dbReference type="GO" id="GO:0000155">
    <property type="term" value="F:phosphorelay sensor kinase activity"/>
    <property type="evidence" value="ECO:0007669"/>
    <property type="project" value="InterPro"/>
</dbReference>
<dbReference type="GO" id="GO:0016020">
    <property type="term" value="C:membrane"/>
    <property type="evidence" value="ECO:0007669"/>
    <property type="project" value="UniProtKB-SubCell"/>
</dbReference>
<feature type="transmembrane region" description="Helical" evidence="13">
    <location>
        <begin position="393"/>
        <end position="412"/>
    </location>
</feature>
<feature type="transmembrane region" description="Helical" evidence="13">
    <location>
        <begin position="6"/>
        <end position="25"/>
    </location>
</feature>
<evidence type="ECO:0000259" key="14">
    <source>
        <dbReference type="PROSITE" id="PS50109"/>
    </source>
</evidence>
<dbReference type="InterPro" id="IPR036890">
    <property type="entry name" value="HATPase_C_sf"/>
</dbReference>
<dbReference type="PRINTS" id="PR00344">
    <property type="entry name" value="BCTRLSENSOR"/>
</dbReference>
<dbReference type="InterPro" id="IPR050736">
    <property type="entry name" value="Sensor_HK_Regulatory"/>
</dbReference>
<feature type="transmembrane region" description="Helical" evidence="13">
    <location>
        <begin position="68"/>
        <end position="87"/>
    </location>
</feature>
<evidence type="ECO:0000313" key="15">
    <source>
        <dbReference type="EMBL" id="ASJ73121.1"/>
    </source>
</evidence>
<dbReference type="InterPro" id="IPR038377">
    <property type="entry name" value="Na/Glc_symporter_sf"/>
</dbReference>
<dbReference type="PROSITE" id="PS50283">
    <property type="entry name" value="NA_SOLUT_SYMP_3"/>
    <property type="match status" value="1"/>
</dbReference>
<keyword evidence="9 13" id="KW-1133">Transmembrane helix</keyword>
<evidence type="ECO:0000256" key="10">
    <source>
        <dbReference type="ARBA" id="ARBA00023012"/>
    </source>
</evidence>
<evidence type="ECO:0000256" key="9">
    <source>
        <dbReference type="ARBA" id="ARBA00022989"/>
    </source>
</evidence>
<comment type="catalytic activity">
    <reaction evidence="1">
        <text>ATP + protein L-histidine = ADP + protein N-phospho-L-histidine.</text>
        <dbReference type="EC" id="2.7.13.3"/>
    </reaction>
</comment>
<feature type="transmembrane region" description="Helical" evidence="13">
    <location>
        <begin position="418"/>
        <end position="441"/>
    </location>
</feature>
<evidence type="ECO:0000256" key="5">
    <source>
        <dbReference type="ARBA" id="ARBA00022553"/>
    </source>
</evidence>
<dbReference type="Pfam" id="PF00512">
    <property type="entry name" value="HisKA"/>
    <property type="match status" value="1"/>
</dbReference>
<keyword evidence="10" id="KW-0902">Two-component regulatory system</keyword>
<feature type="transmembrane region" description="Helical" evidence="13">
    <location>
        <begin position="288"/>
        <end position="307"/>
    </location>
</feature>
<dbReference type="PANTHER" id="PTHR43711:SF30">
    <property type="entry name" value="HISTIDINE KINASE"/>
    <property type="match status" value="1"/>
</dbReference>
<keyword evidence="8 15" id="KW-0418">Kinase</keyword>
<dbReference type="InterPro" id="IPR001734">
    <property type="entry name" value="Na/solute_symporter"/>
</dbReference>
<dbReference type="EMBL" id="CP018632">
    <property type="protein sequence ID" value="ASJ73121.1"/>
    <property type="molecule type" value="Genomic_DNA"/>
</dbReference>
<dbReference type="InterPro" id="IPR003594">
    <property type="entry name" value="HATPase_dom"/>
</dbReference>
<dbReference type="PANTHER" id="PTHR43711">
    <property type="entry name" value="TWO-COMPONENT HISTIDINE KINASE"/>
    <property type="match status" value="1"/>
</dbReference>
<feature type="transmembrane region" description="Helical" evidence="13">
    <location>
        <begin position="37"/>
        <end position="56"/>
    </location>
</feature>
<sequence>MLSGGVILGASLGYLGLLFLIAHLGERAAAANRSLIANPYVYTLSMAVYCTAWTYYGSVGRAASTGIGFLPIYLGPTLMAATWWFVLRKIIRISRQQRLNSIADFIASRYGKSALLGGLVTVVAVVGILPYISLQLKAVSTSYAVLRDYPELGNAAAHASPWQDTALWIALAMAAFTILFGARNVDATERHEGMVAAVAFESLFKLVAFLAVGLWVTFGLYDGPGELFRQASTDPRLLSLVTTQSLPGGYTSWLSLTLLSMVAIMFLPRQFHMAVVENVDENHVRRAMWLFPLYLLVINLFVLPLGFAGEMRFAAGSVDPDTYVLTLPLAEQHAKLALFVFLGGLSAATGMVIVATIALTTMVSNELVMPILLRTRGRLFTTRLDAGRTLIRIRRVTIIVLMLLAYLHFYLVGESYSLVTIGLVSFCAVAQFTPAVLFGLYWKAASRIGAIAGLVAGFVIWLYTLLLPEFAQAGWLPSDLLDEGPMGIALLRPFALFGLQGLDPISHSLFWSLLANTGLFVTLSLFGTRSVNERVQAARFVDVFNDGGRALDVDSLPGHASVADLEALLSRFLGPVRTSQAFAEVLGATQTHSSVDNNERRQAIAAPVLVERCERLLAGAIGAASARVMIDSITGGTAPSIESVLSILEESSKVRSHSRRLERQSRQLEKATDELRSANERLQELDRLKDEFVATVSHELRSPLTSIRAFSEILLTNPEMETAQREEFLGIVVKESERLTRLVDQVLDLAKIESGRMEWRHEVCDLRRLVTDSLATVSQLFRERDIELVQTLPDEAISLNVDSDRIIQLLVNLLSNSVKFCDPTAGRVQLRLSSTDDGYRIEVEDNGAGIAADDVEHVFEKFHQASRANAGESLGTGLGLPISRHIAEHHGGHLHVAHTGPGSTVFAFDLPADTATGHEPDSRTEH</sequence>
<evidence type="ECO:0000256" key="2">
    <source>
        <dbReference type="ARBA" id="ARBA00004141"/>
    </source>
</evidence>
<keyword evidence="12" id="KW-0175">Coiled coil</keyword>
<dbReference type="PROSITE" id="PS50109">
    <property type="entry name" value="HIS_KIN"/>
    <property type="match status" value="1"/>
</dbReference>
<evidence type="ECO:0000256" key="3">
    <source>
        <dbReference type="ARBA" id="ARBA00006434"/>
    </source>
</evidence>
<keyword evidence="7 13" id="KW-0812">Transmembrane</keyword>
<evidence type="ECO:0000313" key="16">
    <source>
        <dbReference type="Proteomes" id="UP000250079"/>
    </source>
</evidence>
<dbReference type="Proteomes" id="UP000250079">
    <property type="component" value="Chromosome"/>
</dbReference>
<dbReference type="Gene3D" id="1.10.287.130">
    <property type="match status" value="1"/>
</dbReference>
<dbReference type="OrthoDB" id="9764438at2"/>
<dbReference type="FunFam" id="1.10.287.130:FF:000001">
    <property type="entry name" value="Two-component sensor histidine kinase"/>
    <property type="match status" value="1"/>
</dbReference>
<accession>A0A2Z2NSW9</accession>
<dbReference type="Gene3D" id="1.20.1730.10">
    <property type="entry name" value="Sodium/glucose cotransporter"/>
    <property type="match status" value="1"/>
</dbReference>
<protein>
    <recommendedName>
        <fullName evidence="4">histidine kinase</fullName>
        <ecNumber evidence="4">2.7.13.3</ecNumber>
    </recommendedName>
</protein>
<evidence type="ECO:0000256" key="8">
    <source>
        <dbReference type="ARBA" id="ARBA00022777"/>
    </source>
</evidence>
<feature type="transmembrane region" description="Helical" evidence="13">
    <location>
        <begin position="194"/>
        <end position="218"/>
    </location>
</feature>
<feature type="domain" description="Histidine kinase" evidence="14">
    <location>
        <begin position="695"/>
        <end position="914"/>
    </location>
</feature>
<evidence type="ECO:0000256" key="13">
    <source>
        <dbReference type="SAM" id="Phobius"/>
    </source>
</evidence>
<dbReference type="GO" id="GO:0022857">
    <property type="term" value="F:transmembrane transporter activity"/>
    <property type="evidence" value="ECO:0007669"/>
    <property type="project" value="InterPro"/>
</dbReference>
<dbReference type="Gene3D" id="3.30.565.10">
    <property type="entry name" value="Histidine kinase-like ATPase, C-terminal domain"/>
    <property type="match status" value="1"/>
</dbReference>
<evidence type="ECO:0000256" key="6">
    <source>
        <dbReference type="ARBA" id="ARBA00022679"/>
    </source>
</evidence>
<feature type="transmembrane region" description="Helical" evidence="13">
    <location>
        <begin position="114"/>
        <end position="133"/>
    </location>
</feature>
<keyword evidence="11 13" id="KW-0472">Membrane</keyword>
<dbReference type="Pfam" id="PF02518">
    <property type="entry name" value="HATPase_c"/>
    <property type="match status" value="1"/>
</dbReference>
<dbReference type="CDD" id="cd00082">
    <property type="entry name" value="HisKA"/>
    <property type="match status" value="1"/>
</dbReference>
<reference evidence="15 16" key="1">
    <citation type="submission" date="2016-12" db="EMBL/GenBank/DDBJ databases">
        <authorList>
            <person name="Song W.-J."/>
            <person name="Kurnit D.M."/>
        </authorList>
    </citation>
    <scope>NUCLEOTIDE SEQUENCE [LARGE SCALE GENOMIC DNA]</scope>
    <source>
        <strain evidence="15 16">IMCC3135</strain>
    </source>
</reference>
<gene>
    <name evidence="15" type="primary">resE_2</name>
    <name evidence="15" type="ORF">IMCC3135_15185</name>
</gene>
<dbReference type="SUPFAM" id="SSF55874">
    <property type="entry name" value="ATPase domain of HSP90 chaperone/DNA topoisomerase II/histidine kinase"/>
    <property type="match status" value="1"/>
</dbReference>
<dbReference type="InterPro" id="IPR005467">
    <property type="entry name" value="His_kinase_dom"/>
</dbReference>
<evidence type="ECO:0000256" key="1">
    <source>
        <dbReference type="ARBA" id="ARBA00000085"/>
    </source>
</evidence>
<keyword evidence="6 15" id="KW-0808">Transferase</keyword>
<keyword evidence="5" id="KW-0597">Phosphoprotein</keyword>
<comment type="subcellular location">
    <subcellularLocation>
        <location evidence="2">Membrane</location>
        <topology evidence="2">Multi-pass membrane protein</topology>
    </subcellularLocation>
</comment>
<comment type="similarity">
    <text evidence="3">Belongs to the sodium:solute symporter (SSF) (TC 2.A.21) family.</text>
</comment>
<dbReference type="AlphaFoldDB" id="A0A2Z2NSW9"/>